<keyword evidence="1" id="KW-0472">Membrane</keyword>
<reference evidence="2 3" key="1">
    <citation type="submission" date="2020-06" db="EMBL/GenBank/DDBJ databases">
        <title>Reclassification of Facklamia ignava, Facklamia soureckii and Facklami tabacinasalis as Falseniella iganva gen. nov., comb. nov., Hutsoniella ignava gen. nov., comb. nov., and Ruoffia tabacinasalis gen. nov., comb. nov and description of Ruoffia haltotolerans sp. nov., isolated from hypersaline Inland Sea of Qatar.</title>
        <authorList>
            <person name="Fotedar R."/>
            <person name="Sankaranarayanan K."/>
            <person name="Lawson P."/>
            <person name="Caldwell M."/>
            <person name="Zeyara A."/>
            <person name="Al Malki A."/>
            <person name="Ali M."/>
        </authorList>
    </citation>
    <scope>NUCLEOTIDE SEQUENCE [LARGE SCALE GENOMIC DNA]</scope>
    <source>
        <strain evidence="2 3">INB8</strain>
    </source>
</reference>
<organism evidence="2 3">
    <name type="scientific">Ruoffia halotolerans</name>
    <dbReference type="NCBI Taxonomy" id="2748684"/>
    <lineage>
        <taxon>Bacteria</taxon>
        <taxon>Bacillati</taxon>
        <taxon>Bacillota</taxon>
        <taxon>Bacilli</taxon>
        <taxon>Lactobacillales</taxon>
        <taxon>Aerococcaceae</taxon>
        <taxon>Ruoffia</taxon>
    </lineage>
</organism>
<protein>
    <submittedName>
        <fullName evidence="2">Uncharacterized protein</fullName>
    </submittedName>
</protein>
<keyword evidence="1" id="KW-1133">Transmembrane helix</keyword>
<comment type="caution">
    <text evidence="2">The sequence shown here is derived from an EMBL/GenBank/DDBJ whole genome shotgun (WGS) entry which is preliminary data.</text>
</comment>
<evidence type="ECO:0000313" key="3">
    <source>
        <dbReference type="Proteomes" id="UP000571018"/>
    </source>
</evidence>
<evidence type="ECO:0000313" key="2">
    <source>
        <dbReference type="EMBL" id="MBA5728689.1"/>
    </source>
</evidence>
<dbReference type="RefSeq" id="WP_218930412.1">
    <property type="nucleotide sequence ID" value="NZ_JACAOA010000005.1"/>
</dbReference>
<keyword evidence="1" id="KW-0812">Transmembrane</keyword>
<dbReference type="EMBL" id="JACAOA010000005">
    <property type="protein sequence ID" value="MBA5728689.1"/>
    <property type="molecule type" value="Genomic_DNA"/>
</dbReference>
<evidence type="ECO:0000256" key="1">
    <source>
        <dbReference type="SAM" id="Phobius"/>
    </source>
</evidence>
<proteinExistence type="predicted"/>
<dbReference type="Proteomes" id="UP000571018">
    <property type="component" value="Unassembled WGS sequence"/>
</dbReference>
<accession>A0A839A3G1</accession>
<keyword evidence="3" id="KW-1185">Reference proteome</keyword>
<dbReference type="AlphaFoldDB" id="A0A839A3G1"/>
<feature type="transmembrane region" description="Helical" evidence="1">
    <location>
        <begin position="92"/>
        <end position="115"/>
    </location>
</feature>
<feature type="transmembrane region" description="Helical" evidence="1">
    <location>
        <begin position="68"/>
        <end position="86"/>
    </location>
</feature>
<feature type="transmembrane region" description="Helical" evidence="1">
    <location>
        <begin position="27"/>
        <end position="48"/>
    </location>
</feature>
<sequence length="123" mass="14303">MLRLLLTAVGQVSLIYLWMLIPGQEAIAYFLLLILMSAPVGTIINLILKKWIFQLMNESDSFALKIAYPFIIIFGLFITVIVITNLNIFDLFFLLIFVFVLSLPLLLLEMLFYIIRNWTQLKE</sequence>
<feature type="transmembrane region" description="Helical" evidence="1">
    <location>
        <begin position="5"/>
        <end position="21"/>
    </location>
</feature>
<gene>
    <name evidence="2" type="ORF">HW423_02695</name>
</gene>
<name>A0A839A3G1_9LACT</name>